<organism evidence="4 5">
    <name type="scientific">Clavelina lepadiformis</name>
    <name type="common">Light-bulb sea squirt</name>
    <name type="synonym">Ascidia lepadiformis</name>
    <dbReference type="NCBI Taxonomy" id="159417"/>
    <lineage>
        <taxon>Eukaryota</taxon>
        <taxon>Metazoa</taxon>
        <taxon>Chordata</taxon>
        <taxon>Tunicata</taxon>
        <taxon>Ascidiacea</taxon>
        <taxon>Aplousobranchia</taxon>
        <taxon>Clavelinidae</taxon>
        <taxon>Clavelina</taxon>
    </lineage>
</organism>
<dbReference type="PROSITE" id="PS50005">
    <property type="entry name" value="TPR"/>
    <property type="match status" value="1"/>
</dbReference>
<proteinExistence type="predicted"/>
<dbReference type="EMBL" id="CAWYQH010000090">
    <property type="protein sequence ID" value="CAK8682113.1"/>
    <property type="molecule type" value="Genomic_DNA"/>
</dbReference>
<evidence type="ECO:0000256" key="1">
    <source>
        <dbReference type="PROSITE-ProRule" id="PRU00339"/>
    </source>
</evidence>
<dbReference type="InterPro" id="IPR005105">
    <property type="entry name" value="GlnD_Uridyltrans_N"/>
</dbReference>
<dbReference type="PANTHER" id="PTHR19959">
    <property type="entry name" value="KINESIN LIGHT CHAIN"/>
    <property type="match status" value="1"/>
</dbReference>
<feature type="compositionally biased region" description="Low complexity" evidence="2">
    <location>
        <begin position="53"/>
        <end position="63"/>
    </location>
</feature>
<dbReference type="InterPro" id="IPR011990">
    <property type="entry name" value="TPR-like_helical_dom_sf"/>
</dbReference>
<dbReference type="CDD" id="cd15517">
    <property type="entry name" value="PHD_TCF19_like"/>
    <property type="match status" value="1"/>
</dbReference>
<evidence type="ECO:0000313" key="4">
    <source>
        <dbReference type="EMBL" id="CAK8682113.1"/>
    </source>
</evidence>
<dbReference type="SUPFAM" id="SSF48452">
    <property type="entry name" value="TPR-like"/>
    <property type="match status" value="1"/>
</dbReference>
<evidence type="ECO:0000259" key="3">
    <source>
        <dbReference type="Pfam" id="PF03445"/>
    </source>
</evidence>
<gene>
    <name evidence="4" type="ORF">CVLEPA_LOCUS12321</name>
</gene>
<protein>
    <recommendedName>
        <fullName evidence="3">Protein-PII uridylyltransferase N-terminal domain-containing protein</fullName>
    </recommendedName>
</protein>
<feature type="domain" description="Protein-PII uridylyltransferase N-terminal" evidence="3">
    <location>
        <begin position="370"/>
        <end position="447"/>
    </location>
</feature>
<comment type="caution">
    <text evidence="4">The sequence shown here is derived from an EMBL/GenBank/DDBJ whole genome shotgun (WGS) entry which is preliminary data.</text>
</comment>
<dbReference type="Gene3D" id="1.25.40.10">
    <property type="entry name" value="Tetratricopeptide repeat domain"/>
    <property type="match status" value="1"/>
</dbReference>
<name>A0ABP0FTX5_CLALP</name>
<dbReference type="PANTHER" id="PTHR19959:SF119">
    <property type="entry name" value="FUNGAL LIPASE-LIKE DOMAIN-CONTAINING PROTEIN"/>
    <property type="match status" value="1"/>
</dbReference>
<feature type="compositionally biased region" description="Basic residues" evidence="2">
    <location>
        <begin position="64"/>
        <end position="75"/>
    </location>
</feature>
<keyword evidence="1" id="KW-0802">TPR repeat</keyword>
<dbReference type="SMART" id="SM00028">
    <property type="entry name" value="TPR"/>
    <property type="match status" value="2"/>
</dbReference>
<evidence type="ECO:0000256" key="2">
    <source>
        <dbReference type="SAM" id="MobiDB-lite"/>
    </source>
</evidence>
<reference evidence="4 5" key="1">
    <citation type="submission" date="2024-02" db="EMBL/GenBank/DDBJ databases">
        <authorList>
            <person name="Daric V."/>
            <person name="Darras S."/>
        </authorList>
    </citation>
    <scope>NUCLEOTIDE SEQUENCE [LARGE SCALE GENOMIC DNA]</scope>
</reference>
<feature type="region of interest" description="Disordered" evidence="2">
    <location>
        <begin position="52"/>
        <end position="91"/>
    </location>
</feature>
<dbReference type="Pfam" id="PF03445">
    <property type="entry name" value="DUF294"/>
    <property type="match status" value="1"/>
</dbReference>
<feature type="repeat" description="TPR" evidence="1">
    <location>
        <begin position="920"/>
        <end position="953"/>
    </location>
</feature>
<keyword evidence="5" id="KW-1185">Reference proteome</keyword>
<sequence>MLNNNRQCARYRCDIGEGGVKRTNGVKWHSPLIFLIKFFNRADTTKFSEAAVSAVSGNSSKTSSSKKRSMKKAKVSRSSMQQKDTVDESDNNVDAECENDGWIQCSKCMRWAHEACSGGEVTRATQRSRTKRSLKRSSLTKRSRVSNLIHRIFLPGCSKNVLRENITAAPAGLCKLFRRIFTSQKRPDVLRKRFYTFIFVGNYGKTQDQMQRERKRDLTKSATILHKLGLIYNEKVLDFYWKFNFALAVLRLVGRWRSSSLIHNALPCLLTSMRYALIRSAALMNAAIVRKPSNVVKIRKDLDKLYRLGLKLARAKSTDNEVNRIVKSVSEKLRILRTQTDQNLKELQPMPENVSEEEAFKRQKHKIKVVKHLQVLITNYYTEIMKWVSSQCVEIMGKPPCRYAVVGMGSLARKEITPYSDFEHMILLEDKILEKVNSNSDEIRHVLEYFRWFSVIFYLVILGLGETPVYNVRISSLNNNKLKKYCWFYDDYTPSGISFDSMALYASHFPLGRQEKTQNKPWTTELIKPVKLMVEYLDTDVDLKDGYHLANVLSNTCYVSGDRSIYENFVKLSRNKMAAWSKTGNEIFKKQLEEDFRNFDILESISYTMSTIRPTFNIKQLLFRSSTLFISALGRIKLTHIDENSPFEVIERLVNCKVLTHEAGHELAYAASISCEVRLRLYSQNKCQDDSLNNLFDRLRKPTPDRSEILKTMGEETFVDYVVIVCRLQEMIQTETWKYELMKDSSDVRLLAADALNLRHKVLRLSESMLNSSKRDDLSMNAEITYCRQLIYFNRYEEALRCAEEAFLAADDSEAKLKLAATALECSNFFGRRNDDIFLYLRNHLKRVKESVISDPECYQMTSYAILTADYLTKVVNENRQALDIYLATLNLLSRILLLATGVSETDKECMRVKSLLLEARCYFGIGEIYLDDQKYNLAIENHKKSLERLENCKYPNKLMLSLSYLALTNAYTVKRDFDAAIENAEKYLHILEESGEDASGIEKVKQNIFMLEMLRLA</sequence>
<evidence type="ECO:0000313" key="5">
    <source>
        <dbReference type="Proteomes" id="UP001642483"/>
    </source>
</evidence>
<dbReference type="Proteomes" id="UP001642483">
    <property type="component" value="Unassembled WGS sequence"/>
</dbReference>
<accession>A0ABP0FTX5</accession>
<dbReference type="InterPro" id="IPR019734">
    <property type="entry name" value="TPR_rpt"/>
</dbReference>